<dbReference type="EMBL" id="MFKQ01000018">
    <property type="protein sequence ID" value="OGG47260.1"/>
    <property type="molecule type" value="Genomic_DNA"/>
</dbReference>
<evidence type="ECO:0000256" key="1">
    <source>
        <dbReference type="SAM" id="SignalP"/>
    </source>
</evidence>
<sequence length="550" mass="57559">MHTHSINRSWALAAALAVASVALFSFAASAQAQGVHGIGFAKGCDSPIAVGDPYECEYTINNNVDTGDGVTGDTLTITSIVDVIAANPSDETSANLLPLLTLTLSGGATCNPGQTLCTLPPGASISSDPYSFYNVDADDPSPLDDTAELTWQDLCTSGANNCPIDDRTSQAGSQVTIVEPLVIEKTAETSFERDWDWTIEKSADQTDLNLAEGETFTVNYEVTVDPTSEDSNHVVSGTVTVTNPVGNLSATVESISDALDAFGAVTLQCGGTQLPVVLSGGESINCTYSQSVPDDSDTENEVTVVTSGDVPGGSDTAAVVWGEPDLVTDDCVTVNDTNPDGPQDVVICEDDGDKTIEYSIDFGPQGDVVTSCGEGDHPNTADFVTNDNQETGDDDWTVHWVVDCQTGCTLTQGYWKTHSDEGPAPFDDGWDLLPGGLAEATVFFGSGKTWLEAFRTPVAGKPYYQLAHQYMAAKLNILNGATPTPAVTAAILAAEALFTNALYDTAAEIDALKGKNAKDVRAQFTSLAGTLGSFNEGSIGPGHCDEQIPT</sequence>
<proteinExistence type="predicted"/>
<evidence type="ECO:0008006" key="4">
    <source>
        <dbReference type="Google" id="ProtNLM"/>
    </source>
</evidence>
<keyword evidence="1" id="KW-0732">Signal</keyword>
<comment type="caution">
    <text evidence="2">The sequence shown here is derived from an EMBL/GenBank/DDBJ whole genome shotgun (WGS) entry which is preliminary data.</text>
</comment>
<feature type="chain" id="PRO_5009523348" description="DUF11 domain-containing protein" evidence="1">
    <location>
        <begin position="28"/>
        <end position="550"/>
    </location>
</feature>
<dbReference type="Proteomes" id="UP000178344">
    <property type="component" value="Unassembled WGS sequence"/>
</dbReference>
<gene>
    <name evidence="2" type="ORF">A2671_00885</name>
</gene>
<evidence type="ECO:0000313" key="2">
    <source>
        <dbReference type="EMBL" id="OGG47260.1"/>
    </source>
</evidence>
<name>A0A1F6CE59_9BACT</name>
<reference evidence="2 3" key="1">
    <citation type="journal article" date="2016" name="Nat. Commun.">
        <title>Thousands of microbial genomes shed light on interconnected biogeochemical processes in an aquifer system.</title>
        <authorList>
            <person name="Anantharaman K."/>
            <person name="Brown C.T."/>
            <person name="Hug L.A."/>
            <person name="Sharon I."/>
            <person name="Castelle C.J."/>
            <person name="Probst A.J."/>
            <person name="Thomas B.C."/>
            <person name="Singh A."/>
            <person name="Wilkins M.J."/>
            <person name="Karaoz U."/>
            <person name="Brodie E.L."/>
            <person name="Williams K.H."/>
            <person name="Hubbard S.S."/>
            <person name="Banfield J.F."/>
        </authorList>
    </citation>
    <scope>NUCLEOTIDE SEQUENCE [LARGE SCALE GENOMIC DNA]</scope>
</reference>
<accession>A0A1F6CE59</accession>
<dbReference type="AlphaFoldDB" id="A0A1F6CE59"/>
<organism evidence="2 3">
    <name type="scientific">Candidatus Kaiserbacteria bacterium RIFCSPHIGHO2_01_FULL_49_13</name>
    <dbReference type="NCBI Taxonomy" id="1798477"/>
    <lineage>
        <taxon>Bacteria</taxon>
        <taxon>Candidatus Kaiseribacteriota</taxon>
    </lineage>
</organism>
<protein>
    <recommendedName>
        <fullName evidence="4">DUF11 domain-containing protein</fullName>
    </recommendedName>
</protein>
<feature type="signal peptide" evidence="1">
    <location>
        <begin position="1"/>
        <end position="27"/>
    </location>
</feature>
<evidence type="ECO:0000313" key="3">
    <source>
        <dbReference type="Proteomes" id="UP000178344"/>
    </source>
</evidence>